<evidence type="ECO:0000256" key="2">
    <source>
        <dbReference type="ARBA" id="ARBA00022737"/>
    </source>
</evidence>
<feature type="region of interest" description="Disordered" evidence="3">
    <location>
        <begin position="129"/>
        <end position="162"/>
    </location>
</feature>
<dbReference type="PANTHER" id="PTHR46200:SF1">
    <property type="entry name" value="GATOR COMPLEX PROTEIN WDR24"/>
    <property type="match status" value="1"/>
</dbReference>
<name>A0A183AJK2_9TREM</name>
<dbReference type="InterPro" id="IPR037590">
    <property type="entry name" value="WDR24"/>
</dbReference>
<dbReference type="GO" id="GO:0016239">
    <property type="term" value="P:positive regulation of macroautophagy"/>
    <property type="evidence" value="ECO:0007669"/>
    <property type="project" value="TreeGrafter"/>
</dbReference>
<evidence type="ECO:0000313" key="4">
    <source>
        <dbReference type="WBParaSite" id="ECPE_0000715201-mRNA-1"/>
    </source>
</evidence>
<evidence type="ECO:0000256" key="1">
    <source>
        <dbReference type="ARBA" id="ARBA00022574"/>
    </source>
</evidence>
<dbReference type="PANTHER" id="PTHR46200">
    <property type="entry name" value="GATOR COMPLEX PROTEIN WDR24"/>
    <property type="match status" value="1"/>
</dbReference>
<dbReference type="GO" id="GO:0061700">
    <property type="term" value="C:GATOR2 complex"/>
    <property type="evidence" value="ECO:0007669"/>
    <property type="project" value="TreeGrafter"/>
</dbReference>
<dbReference type="AlphaFoldDB" id="A0A183AJK2"/>
<accession>A0A183AJK2</accession>
<sequence length="324" mass="34619">LGEDGGPLEEATTMIHGESSMQSNSVQFLAPFNPSMDMMRHGHDPTLFNTVITPHMPDATPLVAQWFYDLVEYGHVQTVCTALLALGPERLRLSEWITEARVESWFTSYLGDNDARRMSISGENRIETPGRMRWKSGSGSGSGVPGAVVSTGNPVGGAGPNLGPGNSTLGAATVLAPNVAILNQASTTLSVRCGRCSKPLHANESTQRMTGHAGWACSRHTTTADPANVTCALCHLTVRGLFVWCRGCSHGGHLEHMQCHVFLLSWTCTGNLTPFSSPPPALMTCSVWHRSGLVNAQNVLPDAVIDANMASLEMDVSSQPIDAQ</sequence>
<dbReference type="WBParaSite" id="ECPE_0000715201-mRNA-1">
    <property type="protein sequence ID" value="ECPE_0000715201-mRNA-1"/>
    <property type="gene ID" value="ECPE_0000715201"/>
</dbReference>
<dbReference type="GO" id="GO:0005774">
    <property type="term" value="C:vacuolar membrane"/>
    <property type="evidence" value="ECO:0007669"/>
    <property type="project" value="TreeGrafter"/>
</dbReference>
<keyword evidence="2" id="KW-0677">Repeat</keyword>
<dbReference type="GO" id="GO:0034198">
    <property type="term" value="P:cellular response to amino acid starvation"/>
    <property type="evidence" value="ECO:0007669"/>
    <property type="project" value="TreeGrafter"/>
</dbReference>
<keyword evidence="1" id="KW-0853">WD repeat</keyword>
<evidence type="ECO:0000256" key="3">
    <source>
        <dbReference type="SAM" id="MobiDB-lite"/>
    </source>
</evidence>
<dbReference type="GO" id="GO:0005829">
    <property type="term" value="C:cytosol"/>
    <property type="evidence" value="ECO:0007669"/>
    <property type="project" value="TreeGrafter"/>
</dbReference>
<dbReference type="GO" id="GO:1904263">
    <property type="term" value="P:positive regulation of TORC1 signaling"/>
    <property type="evidence" value="ECO:0007669"/>
    <property type="project" value="TreeGrafter"/>
</dbReference>
<protein>
    <submittedName>
        <fullName evidence="4">Phorbol-ester/DAG-type domain-containing protein</fullName>
    </submittedName>
</protein>
<reference evidence="4" key="1">
    <citation type="submission" date="2016-06" db="UniProtKB">
        <authorList>
            <consortium name="WormBaseParasite"/>
        </authorList>
    </citation>
    <scope>IDENTIFICATION</scope>
</reference>
<proteinExistence type="predicted"/>
<organism evidence="4">
    <name type="scientific">Echinostoma caproni</name>
    <dbReference type="NCBI Taxonomy" id="27848"/>
    <lineage>
        <taxon>Eukaryota</taxon>
        <taxon>Metazoa</taxon>
        <taxon>Spiralia</taxon>
        <taxon>Lophotrochozoa</taxon>
        <taxon>Platyhelminthes</taxon>
        <taxon>Trematoda</taxon>
        <taxon>Digenea</taxon>
        <taxon>Plagiorchiida</taxon>
        <taxon>Echinostomata</taxon>
        <taxon>Echinostomatoidea</taxon>
        <taxon>Echinostomatidae</taxon>
        <taxon>Echinostoma</taxon>
    </lineage>
</organism>